<dbReference type="Pfam" id="PF00875">
    <property type="entry name" value="DNA_photolyase"/>
    <property type="match status" value="1"/>
</dbReference>
<evidence type="ECO:0000256" key="1">
    <source>
        <dbReference type="ARBA" id="ARBA00005862"/>
    </source>
</evidence>
<proteinExistence type="inferred from homology"/>
<dbReference type="PANTHER" id="PTHR11455:SF22">
    <property type="entry name" value="CRYPTOCHROME DASH"/>
    <property type="match status" value="1"/>
</dbReference>
<dbReference type="GO" id="GO:0000719">
    <property type="term" value="P:photoreactive repair"/>
    <property type="evidence" value="ECO:0007669"/>
    <property type="project" value="TreeGrafter"/>
</dbReference>
<sequence>MFKRIIPRICANCRPIRMATDMGKKILVWFRNDLRLHDNEMLVEAIAKSDSILPVYFFDPRQFEPTPYATLKTGLNRTKFLLENVEALRQSFKNLGGNILISTGKPEDLLPQLVSKHEISEVYHHREVASEETAISTAVEDLLWKLKVNLKHFIGHTLYNKEDLPFPIKDIPDVFTQFKKKTERDAIVKPCFLTPTSISFVEVEDWGTLPTIDALLPGEHNDPLEQDSFYKGGETEAFKLLHSFLHTGEGMANANATVKKNEVASRLSAWLAVGSLSPREVYWKLREAETNYGLKPYFGPIILGILWRDYFRFMFKKYGNTFFKQEGFKAHAETIPLVASASLKLWQTASTGHVLIDSIMNELNTTGYINNGSRQLAATYLVNELKVNWIMGAAYFEEKLIDYCPASNWGNWANVAGVGNDQRLSSSFSFEKQLKAIDPKGVYQHIGQ</sequence>
<dbReference type="AlphaFoldDB" id="A0A1I2ZBR9"/>
<dbReference type="RefSeq" id="WP_245768132.1">
    <property type="nucleotide sequence ID" value="NZ_FOPP01000009.1"/>
</dbReference>
<keyword evidence="4 6" id="KW-0274">FAD</keyword>
<dbReference type="InterPro" id="IPR002081">
    <property type="entry name" value="Cryptochrome/DNA_photolyase_1"/>
</dbReference>
<dbReference type="GO" id="GO:0003677">
    <property type="term" value="F:DNA binding"/>
    <property type="evidence" value="ECO:0007669"/>
    <property type="project" value="TreeGrafter"/>
</dbReference>
<gene>
    <name evidence="8" type="ORF">SAMN04489864_109143</name>
</gene>
<organism evidence="8 9">
    <name type="scientific">Pedobacter insulae</name>
    <dbReference type="NCBI Taxonomy" id="414048"/>
    <lineage>
        <taxon>Bacteria</taxon>
        <taxon>Pseudomonadati</taxon>
        <taxon>Bacteroidota</taxon>
        <taxon>Sphingobacteriia</taxon>
        <taxon>Sphingobacteriales</taxon>
        <taxon>Sphingobacteriaceae</taxon>
        <taxon>Pedobacter</taxon>
    </lineage>
</organism>
<evidence type="ECO:0000256" key="6">
    <source>
        <dbReference type="RuleBase" id="RU367151"/>
    </source>
</evidence>
<dbReference type="InterPro" id="IPR005101">
    <property type="entry name" value="Cryptochr/Photolyase_FAD-bd"/>
</dbReference>
<keyword evidence="3 6" id="KW-0285">Flavoprotein</keyword>
<accession>A0A1I2ZBR9</accession>
<evidence type="ECO:0000313" key="9">
    <source>
        <dbReference type="Proteomes" id="UP000199666"/>
    </source>
</evidence>
<feature type="domain" description="Photolyase/cryptochrome alpha/beta" evidence="7">
    <location>
        <begin position="24"/>
        <end position="158"/>
    </location>
</feature>
<evidence type="ECO:0000259" key="7">
    <source>
        <dbReference type="PROSITE" id="PS51645"/>
    </source>
</evidence>
<comment type="similarity">
    <text evidence="1 6">Belongs to the DNA photolyase class-1 family.</text>
</comment>
<dbReference type="InterPro" id="IPR036134">
    <property type="entry name" value="Crypto/Photolyase_FAD-like_sf"/>
</dbReference>
<dbReference type="PROSITE" id="PS51645">
    <property type="entry name" value="PHR_CRY_ALPHA_BETA"/>
    <property type="match status" value="1"/>
</dbReference>
<dbReference type="InterPro" id="IPR014729">
    <property type="entry name" value="Rossmann-like_a/b/a_fold"/>
</dbReference>
<dbReference type="Proteomes" id="UP000199666">
    <property type="component" value="Unassembled WGS sequence"/>
</dbReference>
<keyword evidence="9" id="KW-1185">Reference proteome</keyword>
<keyword evidence="5 6" id="KW-0157">Chromophore</keyword>
<reference evidence="8 9" key="1">
    <citation type="submission" date="2016-10" db="EMBL/GenBank/DDBJ databases">
        <authorList>
            <person name="de Groot N.N."/>
        </authorList>
    </citation>
    <scope>NUCLEOTIDE SEQUENCE [LARGE SCALE GENOMIC DNA]</scope>
    <source>
        <strain evidence="8 9">DSM 18684</strain>
    </source>
</reference>
<dbReference type="InterPro" id="IPR006050">
    <property type="entry name" value="DNA_photolyase_N"/>
</dbReference>
<keyword evidence="8" id="KW-0456">Lyase</keyword>
<dbReference type="SUPFAM" id="SSF52425">
    <property type="entry name" value="Cryptochrome/photolyase, N-terminal domain"/>
    <property type="match status" value="1"/>
</dbReference>
<evidence type="ECO:0000256" key="3">
    <source>
        <dbReference type="ARBA" id="ARBA00022630"/>
    </source>
</evidence>
<evidence type="ECO:0000256" key="2">
    <source>
        <dbReference type="ARBA" id="ARBA00017881"/>
    </source>
</evidence>
<comment type="cofactor">
    <cofactor evidence="6">
        <name>(6R)-5,10-methylene-5,6,7,8-tetrahydrofolate</name>
        <dbReference type="ChEBI" id="CHEBI:15636"/>
    </cofactor>
    <text evidence="6">Binds 1 5,10-methenyltetrahydrofolate (MTHF) per subunit.</text>
</comment>
<dbReference type="GO" id="GO:0071949">
    <property type="term" value="F:FAD binding"/>
    <property type="evidence" value="ECO:0007669"/>
    <property type="project" value="TreeGrafter"/>
</dbReference>
<dbReference type="EMBL" id="FOPP01000009">
    <property type="protein sequence ID" value="SFH35312.1"/>
    <property type="molecule type" value="Genomic_DNA"/>
</dbReference>
<dbReference type="NCBIfam" id="TIGR02765">
    <property type="entry name" value="crypto_DASH"/>
    <property type="match status" value="1"/>
</dbReference>
<dbReference type="InterPro" id="IPR014133">
    <property type="entry name" value="Cry_DASH"/>
</dbReference>
<dbReference type="STRING" id="414048.SAMN04489864_109143"/>
<dbReference type="GO" id="GO:0003904">
    <property type="term" value="F:deoxyribodipyrimidine photo-lyase activity"/>
    <property type="evidence" value="ECO:0007669"/>
    <property type="project" value="TreeGrafter"/>
</dbReference>
<dbReference type="Gene3D" id="1.10.579.10">
    <property type="entry name" value="DNA Cyclobutane Dipyrimidine Photolyase, subunit A, domain 3"/>
    <property type="match status" value="1"/>
</dbReference>
<protein>
    <recommendedName>
        <fullName evidence="2 6">Cryptochrome DASH</fullName>
    </recommendedName>
</protein>
<comment type="cofactor">
    <cofactor evidence="6">
        <name>FAD</name>
        <dbReference type="ChEBI" id="CHEBI:57692"/>
    </cofactor>
    <text evidence="6">Binds 1 FAD per subunit.</text>
</comment>
<dbReference type="Gene3D" id="1.25.40.80">
    <property type="match status" value="1"/>
</dbReference>
<dbReference type="SUPFAM" id="SSF48173">
    <property type="entry name" value="Cryptochrome/photolyase FAD-binding domain"/>
    <property type="match status" value="1"/>
</dbReference>
<evidence type="ECO:0000256" key="4">
    <source>
        <dbReference type="ARBA" id="ARBA00022827"/>
    </source>
</evidence>
<dbReference type="InterPro" id="IPR036155">
    <property type="entry name" value="Crypto/Photolyase_N_sf"/>
</dbReference>
<name>A0A1I2ZBR9_9SPHI</name>
<dbReference type="PANTHER" id="PTHR11455">
    <property type="entry name" value="CRYPTOCHROME"/>
    <property type="match status" value="1"/>
</dbReference>
<dbReference type="Pfam" id="PF03441">
    <property type="entry name" value="FAD_binding_7"/>
    <property type="match status" value="1"/>
</dbReference>
<comment type="function">
    <text evidence="6">May have a photoreceptor function.</text>
</comment>
<evidence type="ECO:0000256" key="5">
    <source>
        <dbReference type="ARBA" id="ARBA00022991"/>
    </source>
</evidence>
<evidence type="ECO:0000313" key="8">
    <source>
        <dbReference type="EMBL" id="SFH35312.1"/>
    </source>
</evidence>
<dbReference type="PRINTS" id="PR00147">
    <property type="entry name" value="DNAPHOTLYASE"/>
</dbReference>
<dbReference type="Gene3D" id="3.40.50.620">
    <property type="entry name" value="HUPs"/>
    <property type="match status" value="1"/>
</dbReference>